<dbReference type="PANTHER" id="PTHR33303">
    <property type="entry name" value="CYTOPLASMIC PROTEIN-RELATED"/>
    <property type="match status" value="1"/>
</dbReference>
<dbReference type="AlphaFoldDB" id="A0A176WWK2"/>
<sequence>MQHDHYEPDYIRKILTDVKTIALLGASPNPDRPSHGVMRFLLSKGYRVFPVNPGQAGKEILGQKVYARLADIPEPVDMVDVFRAPEYLSAIVEEAIVLPERPSVIWGQLSVRDDNAAAKAEAYGMDVVMDRCPAIEYPRLNITR</sequence>
<proteinExistence type="predicted"/>
<dbReference type="RefSeq" id="WP_063951212.1">
    <property type="nucleotide sequence ID" value="NZ_JBJDNA010000001.1"/>
</dbReference>
<dbReference type="InterPro" id="IPR036291">
    <property type="entry name" value="NAD(P)-bd_dom_sf"/>
</dbReference>
<dbReference type="Proteomes" id="UP000077098">
    <property type="component" value="Unassembled WGS sequence"/>
</dbReference>
<organism evidence="2 3">
    <name type="scientific">Agrobacterium tumefaciens</name>
    <dbReference type="NCBI Taxonomy" id="358"/>
    <lineage>
        <taxon>Bacteria</taxon>
        <taxon>Pseudomonadati</taxon>
        <taxon>Pseudomonadota</taxon>
        <taxon>Alphaproteobacteria</taxon>
        <taxon>Hyphomicrobiales</taxon>
        <taxon>Rhizobiaceae</taxon>
        <taxon>Rhizobium/Agrobacterium group</taxon>
        <taxon>Agrobacterium</taxon>
        <taxon>Agrobacterium tumefaciens complex</taxon>
    </lineage>
</organism>
<evidence type="ECO:0000313" key="2">
    <source>
        <dbReference type="EMBL" id="OAE37529.1"/>
    </source>
</evidence>
<dbReference type="EMBL" id="LXPS01000039">
    <property type="protein sequence ID" value="OAE37529.1"/>
    <property type="molecule type" value="Genomic_DNA"/>
</dbReference>
<evidence type="ECO:0000313" key="3">
    <source>
        <dbReference type="Proteomes" id="UP000077098"/>
    </source>
</evidence>
<reference evidence="2 3" key="1">
    <citation type="submission" date="2016-05" db="EMBL/GenBank/DDBJ databases">
        <authorList>
            <person name="Lavstsen T."/>
            <person name="Jespersen J.S."/>
        </authorList>
    </citation>
    <scope>NUCLEOTIDE SEQUENCE [LARGE SCALE GENOMIC DNA]</scope>
    <source>
        <strain evidence="2 3">KCJ1736</strain>
    </source>
</reference>
<protein>
    <submittedName>
        <fullName evidence="2">CoA-binding protein</fullName>
    </submittedName>
</protein>
<dbReference type="PANTHER" id="PTHR33303:SF2">
    <property type="entry name" value="COA-BINDING DOMAIN-CONTAINING PROTEIN"/>
    <property type="match status" value="1"/>
</dbReference>
<feature type="domain" description="CoA-binding" evidence="1">
    <location>
        <begin position="15"/>
        <end position="111"/>
    </location>
</feature>
<evidence type="ECO:0000259" key="1">
    <source>
        <dbReference type="SMART" id="SM00881"/>
    </source>
</evidence>
<name>A0A176WWK2_AGRTU</name>
<gene>
    <name evidence="2" type="ORF">A7J57_08065</name>
</gene>
<accession>A0A176WWK2</accession>
<dbReference type="Gene3D" id="3.40.50.720">
    <property type="entry name" value="NAD(P)-binding Rossmann-like Domain"/>
    <property type="match status" value="1"/>
</dbReference>
<dbReference type="SMART" id="SM00881">
    <property type="entry name" value="CoA_binding"/>
    <property type="match status" value="1"/>
</dbReference>
<dbReference type="SUPFAM" id="SSF51735">
    <property type="entry name" value="NAD(P)-binding Rossmann-fold domains"/>
    <property type="match status" value="1"/>
</dbReference>
<comment type="caution">
    <text evidence="2">The sequence shown here is derived from an EMBL/GenBank/DDBJ whole genome shotgun (WGS) entry which is preliminary data.</text>
</comment>
<dbReference type="Pfam" id="PF13380">
    <property type="entry name" value="CoA_binding_2"/>
    <property type="match status" value="1"/>
</dbReference>
<dbReference type="InterPro" id="IPR003781">
    <property type="entry name" value="CoA-bd"/>
</dbReference>